<dbReference type="RefSeq" id="WP_165290891.1">
    <property type="nucleotide sequence ID" value="NZ_JACOIJ010000013.1"/>
</dbReference>
<comment type="caution">
    <text evidence="3">The sequence shown here is derived from an EMBL/GenBank/DDBJ whole genome shotgun (WGS) entry which is preliminary data.</text>
</comment>
<dbReference type="Gene3D" id="2.60.40.1740">
    <property type="entry name" value="hypothetical protein (bacova_03559)"/>
    <property type="match status" value="1"/>
</dbReference>
<accession>A0ABR7YEA0</accession>
<protein>
    <submittedName>
        <fullName evidence="3">DUF4973 domain-containing protein</fullName>
    </submittedName>
</protein>
<dbReference type="Proteomes" id="UP000651271">
    <property type="component" value="Unassembled WGS sequence"/>
</dbReference>
<evidence type="ECO:0000259" key="1">
    <source>
        <dbReference type="Pfam" id="PF14274"/>
    </source>
</evidence>
<dbReference type="InterPro" id="IPR025371">
    <property type="entry name" value="BT_3044-like_C"/>
</dbReference>
<evidence type="ECO:0000313" key="3">
    <source>
        <dbReference type="EMBL" id="MBD1429642.1"/>
    </source>
</evidence>
<dbReference type="Gene3D" id="2.40.128.440">
    <property type="entry name" value="Uncharacterised protein PF14274, DUF4361"/>
    <property type="match status" value="1"/>
</dbReference>
<name>A0ABR7YEA0_9SPHI</name>
<dbReference type="InterPro" id="IPR032509">
    <property type="entry name" value="DUF4973"/>
</dbReference>
<dbReference type="Pfam" id="PF16343">
    <property type="entry name" value="DUF4973"/>
    <property type="match status" value="1"/>
</dbReference>
<evidence type="ECO:0000313" key="4">
    <source>
        <dbReference type="Proteomes" id="UP000651271"/>
    </source>
</evidence>
<proteinExistence type="predicted"/>
<organism evidence="3 4">
    <name type="scientific">Sphingobacterium litopenaei</name>
    <dbReference type="NCBI Taxonomy" id="2763500"/>
    <lineage>
        <taxon>Bacteria</taxon>
        <taxon>Pseudomonadati</taxon>
        <taxon>Bacteroidota</taxon>
        <taxon>Sphingobacteriia</taxon>
        <taxon>Sphingobacteriales</taxon>
        <taxon>Sphingobacteriaceae</taxon>
        <taxon>Sphingobacterium</taxon>
    </lineage>
</organism>
<sequence>MKKNYIKYLVLALLFANTSCNDEWKEEQYENYISFKAPLGNQGVSDIYVRYKDNQKTTFKLPVVVSGSTTNAQNISVKIDVDRDTLDILNYERFQNRTDFYYRMLPSEYFSFNPTLDIKSGENIGLLNIDFTLKNINLVEKWVLPLTIVEGSSSYTPHPRKHYKKALLRVNPFNNFSGTYGGTALRTFMDGAENETSIVKSEVKAYVVDENTVFFYAGALDEERQDRQNYKIYARFNDSGGVELYADNPLLNFVVNKDLSYTVNEMIEPNYPYLLRRTITINNIDYNFTDYTMIPNINIRYAVKGTLSLQRVLNTQIPDEDQAIQW</sequence>
<dbReference type="Pfam" id="PF14274">
    <property type="entry name" value="BT_3044-like_C"/>
    <property type="match status" value="1"/>
</dbReference>
<evidence type="ECO:0000259" key="2">
    <source>
        <dbReference type="Pfam" id="PF16343"/>
    </source>
</evidence>
<reference evidence="3 4" key="1">
    <citation type="submission" date="2020-08" db="EMBL/GenBank/DDBJ databases">
        <title>Sphingobacterium sp. DN04309 isolated from aquaculture water.</title>
        <authorList>
            <person name="Zhang M."/>
        </authorList>
    </citation>
    <scope>NUCLEOTIDE SEQUENCE [LARGE SCALE GENOMIC DNA]</scope>
    <source>
        <strain evidence="3 4">DN04309</strain>
    </source>
</reference>
<keyword evidence="4" id="KW-1185">Reference proteome</keyword>
<gene>
    <name evidence="3" type="ORF">H8B04_08675</name>
</gene>
<dbReference type="EMBL" id="JACOIJ010000013">
    <property type="protein sequence ID" value="MBD1429642.1"/>
    <property type="molecule type" value="Genomic_DNA"/>
</dbReference>
<feature type="domain" description="DUF4973" evidence="2">
    <location>
        <begin position="24"/>
        <end position="150"/>
    </location>
</feature>
<feature type="domain" description="BT-3044-like C-terminal" evidence="1">
    <location>
        <begin position="165"/>
        <end position="307"/>
    </location>
</feature>